<accession>A0ABD2BC02</accession>
<organism evidence="2 3">
    <name type="scientific">Vespula maculifrons</name>
    <name type="common">Eastern yellow jacket</name>
    <name type="synonym">Wasp</name>
    <dbReference type="NCBI Taxonomy" id="7453"/>
    <lineage>
        <taxon>Eukaryota</taxon>
        <taxon>Metazoa</taxon>
        <taxon>Ecdysozoa</taxon>
        <taxon>Arthropoda</taxon>
        <taxon>Hexapoda</taxon>
        <taxon>Insecta</taxon>
        <taxon>Pterygota</taxon>
        <taxon>Neoptera</taxon>
        <taxon>Endopterygota</taxon>
        <taxon>Hymenoptera</taxon>
        <taxon>Apocrita</taxon>
        <taxon>Aculeata</taxon>
        <taxon>Vespoidea</taxon>
        <taxon>Vespidae</taxon>
        <taxon>Vespinae</taxon>
        <taxon>Vespula</taxon>
    </lineage>
</organism>
<feature type="compositionally biased region" description="Acidic residues" evidence="1">
    <location>
        <begin position="18"/>
        <end position="41"/>
    </location>
</feature>
<gene>
    <name evidence="2" type="ORF">V1477_016036</name>
</gene>
<protein>
    <submittedName>
        <fullName evidence="2">Uncharacterized protein</fullName>
    </submittedName>
</protein>
<dbReference type="EMBL" id="JAYRBN010000091">
    <property type="protein sequence ID" value="KAL2730225.1"/>
    <property type="molecule type" value="Genomic_DNA"/>
</dbReference>
<feature type="region of interest" description="Disordered" evidence="1">
    <location>
        <begin position="17"/>
        <end position="46"/>
    </location>
</feature>
<evidence type="ECO:0000256" key="1">
    <source>
        <dbReference type="SAM" id="MobiDB-lite"/>
    </source>
</evidence>
<keyword evidence="3" id="KW-1185">Reference proteome</keyword>
<reference evidence="2 3" key="1">
    <citation type="journal article" date="2024" name="Ann. Entomol. Soc. Am.">
        <title>Genomic analyses of the southern and eastern yellowjacket wasps (Hymenoptera: Vespidae) reveal evolutionary signatures of social life.</title>
        <authorList>
            <person name="Catto M.A."/>
            <person name="Caine P.B."/>
            <person name="Orr S.E."/>
            <person name="Hunt B.G."/>
            <person name="Goodisman M.A.D."/>
        </authorList>
    </citation>
    <scope>NUCLEOTIDE SEQUENCE [LARGE SCALE GENOMIC DNA]</scope>
    <source>
        <strain evidence="2">232</strain>
        <tissue evidence="2">Head and thorax</tissue>
    </source>
</reference>
<dbReference type="Proteomes" id="UP001607303">
    <property type="component" value="Unassembled WGS sequence"/>
</dbReference>
<name>A0ABD2BC02_VESMC</name>
<evidence type="ECO:0000313" key="3">
    <source>
        <dbReference type="Proteomes" id="UP001607303"/>
    </source>
</evidence>
<sequence length="72" mass="8484">MTKETNDKSCFWLLLRYDDDDDNDDDDDEDNDDDDDDDEESWGTQTYSAQFPILLKLICKISDNPHCDFPNQ</sequence>
<dbReference type="AlphaFoldDB" id="A0ABD2BC02"/>
<evidence type="ECO:0000313" key="2">
    <source>
        <dbReference type="EMBL" id="KAL2730225.1"/>
    </source>
</evidence>
<proteinExistence type="predicted"/>
<comment type="caution">
    <text evidence="2">The sequence shown here is derived from an EMBL/GenBank/DDBJ whole genome shotgun (WGS) entry which is preliminary data.</text>
</comment>